<dbReference type="Gene3D" id="3.40.50.1100">
    <property type="match status" value="1"/>
</dbReference>
<dbReference type="EMBL" id="UHFR01000005">
    <property type="protein sequence ID" value="SUN77472.1"/>
    <property type="molecule type" value="Genomic_DNA"/>
</dbReference>
<dbReference type="Proteomes" id="UP000254634">
    <property type="component" value="Unassembled WGS sequence"/>
</dbReference>
<evidence type="ECO:0000313" key="2">
    <source>
        <dbReference type="Proteomes" id="UP000254634"/>
    </source>
</evidence>
<dbReference type="EC" id="4.2.1.20" evidence="1"/>
<keyword evidence="2" id="KW-1185">Reference proteome</keyword>
<accession>A0A380L124</accession>
<reference evidence="1" key="1">
    <citation type="submission" date="2018-06" db="EMBL/GenBank/DDBJ databases">
        <authorList>
            <consortium name="Pathogen Informatics"/>
            <person name="Doyle S."/>
        </authorList>
    </citation>
    <scope>NUCLEOTIDE SEQUENCE [LARGE SCALE GENOMIC DNA]</scope>
    <source>
        <strain evidence="1">NCTC13765</strain>
    </source>
</reference>
<proteinExistence type="predicted"/>
<dbReference type="InterPro" id="IPR036052">
    <property type="entry name" value="TrpB-like_PALP_sf"/>
</dbReference>
<dbReference type="STRING" id="1123307.GCA_000380065_00217"/>
<dbReference type="GO" id="GO:0004834">
    <property type="term" value="F:tryptophan synthase activity"/>
    <property type="evidence" value="ECO:0007669"/>
    <property type="project" value="UniProtKB-EC"/>
</dbReference>
<evidence type="ECO:0000313" key="1">
    <source>
        <dbReference type="EMBL" id="SUN77472.1"/>
    </source>
</evidence>
<organism evidence="1 2">
    <name type="scientific">Streptococcus massiliensis</name>
    <dbReference type="NCBI Taxonomy" id="313439"/>
    <lineage>
        <taxon>Bacteria</taxon>
        <taxon>Bacillati</taxon>
        <taxon>Bacillota</taxon>
        <taxon>Bacilli</taxon>
        <taxon>Lactobacillales</taxon>
        <taxon>Streptococcaceae</taxon>
        <taxon>Streptococcus</taxon>
    </lineage>
</organism>
<sequence length="44" mass="4990">MAYNQPNEAGFYGQFGGRFVPETLMTAVLELDQAYRESKEDPAF</sequence>
<gene>
    <name evidence="1" type="primary">trpB-1_1</name>
    <name evidence="1" type="ORF">NCTC13765_01998</name>
</gene>
<name>A0A380L124_9STRE</name>
<dbReference type="AlphaFoldDB" id="A0A380L124"/>
<keyword evidence="1" id="KW-0456">Lyase</keyword>
<protein>
    <submittedName>
        <fullName evidence="1">Tryptophan synthase subunit beta</fullName>
        <ecNumber evidence="1">4.2.1.20</ecNumber>
    </submittedName>
</protein>